<dbReference type="SUPFAM" id="SSF51735">
    <property type="entry name" value="NAD(P)-binding Rossmann-fold domains"/>
    <property type="match status" value="1"/>
</dbReference>
<evidence type="ECO:0000313" key="8">
    <source>
        <dbReference type="Proteomes" id="UP000034166"/>
    </source>
</evidence>
<dbReference type="InterPro" id="IPR013752">
    <property type="entry name" value="KPA_reductase"/>
</dbReference>
<dbReference type="UniPathway" id="UPA00028">
    <property type="reaction ID" value="UER00004"/>
</dbReference>
<dbReference type="PATRIC" id="fig|1408103.3.peg.2625"/>
<dbReference type="InterPro" id="IPR051402">
    <property type="entry name" value="KPR-Related"/>
</dbReference>
<feature type="domain" description="Ketopantoate reductase N-terminal" evidence="5">
    <location>
        <begin position="3"/>
        <end position="151"/>
    </location>
</feature>
<organism evidence="7 8">
    <name type="scientific">Mesobacillus campisalis</name>
    <dbReference type="NCBI Taxonomy" id="1408103"/>
    <lineage>
        <taxon>Bacteria</taxon>
        <taxon>Bacillati</taxon>
        <taxon>Bacillota</taxon>
        <taxon>Bacilli</taxon>
        <taxon>Bacillales</taxon>
        <taxon>Bacillaceae</taxon>
        <taxon>Mesobacillus</taxon>
    </lineage>
</organism>
<feature type="domain" description="Ketopantoate reductase C-terminal" evidence="6">
    <location>
        <begin position="177"/>
        <end position="300"/>
    </location>
</feature>
<keyword evidence="4" id="KW-0566">Pantothenate biosynthesis</keyword>
<dbReference type="Pfam" id="PF08546">
    <property type="entry name" value="ApbA_C"/>
    <property type="match status" value="1"/>
</dbReference>
<evidence type="ECO:0000256" key="3">
    <source>
        <dbReference type="ARBA" id="ARBA00023002"/>
    </source>
</evidence>
<sequence length="310" mass="33481">MRVGVVGTGAVGGYFGACLSRAGNEVVFLARGTNLATLKTDGLAIESEQGDFTASGIFTDSYDELADADIVLFCVKATATGEVAMRLLPVLKEDAIVLTLQNGVDNEEILATYFGKGRVLSSATYIQAQLREPGVVRQIGIPPRLIIGAIDSSGNEQVLKTAGLLNSAGIETVTSNNIMLIKWKKLLWNVTFNPLSAIIESRVGTILDDAGLSSTAERICREAIAVARRAGIQLDEDAWKEIMAQGELGRNHETSMLQDKRKGKLMEIESICGFIVKKGKDLKVETPVLEAVYCILKEMEKTTGKMVKMH</sequence>
<dbReference type="InterPro" id="IPR036291">
    <property type="entry name" value="NAD(P)-bd_dom_sf"/>
</dbReference>
<dbReference type="OrthoDB" id="9800163at2"/>
<keyword evidence="8" id="KW-1185">Reference proteome</keyword>
<dbReference type="RefSeq" id="WP_046523947.1">
    <property type="nucleotide sequence ID" value="NZ_LAYY01000011.1"/>
</dbReference>
<dbReference type="EC" id="1.1.1.169" evidence="4"/>
<comment type="similarity">
    <text evidence="1 4">Belongs to the ketopantoate reductase family.</text>
</comment>
<dbReference type="FunFam" id="3.40.50.720:FF:000307">
    <property type="entry name" value="2-dehydropantoate 2-reductase"/>
    <property type="match status" value="1"/>
</dbReference>
<dbReference type="NCBIfam" id="TIGR00745">
    <property type="entry name" value="apbA_panE"/>
    <property type="match status" value="1"/>
</dbReference>
<dbReference type="GO" id="GO:0008677">
    <property type="term" value="F:2-dehydropantoate 2-reductase activity"/>
    <property type="evidence" value="ECO:0007669"/>
    <property type="project" value="UniProtKB-EC"/>
</dbReference>
<comment type="pathway">
    <text evidence="4">Cofactor biosynthesis; (R)-pantothenate biosynthesis; (R)-pantoate from 3-methyl-2-oxobutanoate: step 2/2.</text>
</comment>
<comment type="caution">
    <text evidence="7">The sequence shown here is derived from an EMBL/GenBank/DDBJ whole genome shotgun (WGS) entry which is preliminary data.</text>
</comment>
<evidence type="ECO:0000256" key="4">
    <source>
        <dbReference type="RuleBase" id="RU362068"/>
    </source>
</evidence>
<dbReference type="InterPro" id="IPR013332">
    <property type="entry name" value="KPR_N"/>
</dbReference>
<dbReference type="InterPro" id="IPR003710">
    <property type="entry name" value="ApbA"/>
</dbReference>
<dbReference type="SUPFAM" id="SSF48179">
    <property type="entry name" value="6-phosphogluconate dehydrogenase C-terminal domain-like"/>
    <property type="match status" value="1"/>
</dbReference>
<name>A0A0M2SZ00_9BACI</name>
<dbReference type="Gene3D" id="1.10.1040.10">
    <property type="entry name" value="N-(1-d-carboxylethyl)-l-norvaline Dehydrogenase, domain 2"/>
    <property type="match status" value="1"/>
</dbReference>
<evidence type="ECO:0000259" key="6">
    <source>
        <dbReference type="Pfam" id="PF08546"/>
    </source>
</evidence>
<reference evidence="7 8" key="1">
    <citation type="submission" date="2015-04" db="EMBL/GenBank/DDBJ databases">
        <title>Taxonomic description and genome sequence of Bacillus campisalis sp. nov., a novel member of the genus Bacillus isolated from solar saltern.</title>
        <authorList>
            <person name="Mathan Kumar R."/>
            <person name="Kaur G."/>
            <person name="Kumar A."/>
            <person name="Singh N.K."/>
            <person name="Kaur N."/>
            <person name="Kumar N."/>
            <person name="Mayilraj S."/>
        </authorList>
    </citation>
    <scope>NUCLEOTIDE SEQUENCE [LARGE SCALE GENOMIC DNA]</scope>
    <source>
        <strain evidence="7 8">SA2-6</strain>
    </source>
</reference>
<evidence type="ECO:0000256" key="2">
    <source>
        <dbReference type="ARBA" id="ARBA00022857"/>
    </source>
</evidence>
<comment type="function">
    <text evidence="4">Catalyzes the NADPH-dependent reduction of ketopantoate into pantoic acid.</text>
</comment>
<evidence type="ECO:0000259" key="5">
    <source>
        <dbReference type="Pfam" id="PF02558"/>
    </source>
</evidence>
<comment type="catalytic activity">
    <reaction evidence="4">
        <text>(R)-pantoate + NADP(+) = 2-dehydropantoate + NADPH + H(+)</text>
        <dbReference type="Rhea" id="RHEA:16233"/>
        <dbReference type="ChEBI" id="CHEBI:11561"/>
        <dbReference type="ChEBI" id="CHEBI:15378"/>
        <dbReference type="ChEBI" id="CHEBI:15980"/>
        <dbReference type="ChEBI" id="CHEBI:57783"/>
        <dbReference type="ChEBI" id="CHEBI:58349"/>
        <dbReference type="EC" id="1.1.1.169"/>
    </reaction>
</comment>
<accession>A0A0M2SZ00</accession>
<protein>
    <recommendedName>
        <fullName evidence="4">2-dehydropantoate 2-reductase</fullName>
        <ecNumber evidence="4">1.1.1.169</ecNumber>
    </recommendedName>
    <alternativeName>
        <fullName evidence="4">Ketopantoate reductase</fullName>
    </alternativeName>
</protein>
<keyword evidence="2 4" id="KW-0521">NADP</keyword>
<dbReference type="Gene3D" id="3.40.50.720">
    <property type="entry name" value="NAD(P)-binding Rossmann-like Domain"/>
    <property type="match status" value="1"/>
</dbReference>
<dbReference type="EMBL" id="LAYY01000011">
    <property type="protein sequence ID" value="KKK37825.1"/>
    <property type="molecule type" value="Genomic_DNA"/>
</dbReference>
<dbReference type="GO" id="GO:0015940">
    <property type="term" value="P:pantothenate biosynthetic process"/>
    <property type="evidence" value="ECO:0007669"/>
    <property type="project" value="UniProtKB-UniPathway"/>
</dbReference>
<dbReference type="PANTHER" id="PTHR21708:SF26">
    <property type="entry name" value="2-DEHYDROPANTOATE 2-REDUCTASE"/>
    <property type="match status" value="1"/>
</dbReference>
<keyword evidence="3 4" id="KW-0560">Oxidoreductase</keyword>
<dbReference type="Proteomes" id="UP000034166">
    <property type="component" value="Unassembled WGS sequence"/>
</dbReference>
<evidence type="ECO:0000256" key="1">
    <source>
        <dbReference type="ARBA" id="ARBA00007870"/>
    </source>
</evidence>
<proteinExistence type="inferred from homology"/>
<dbReference type="PANTHER" id="PTHR21708">
    <property type="entry name" value="PROBABLE 2-DEHYDROPANTOATE 2-REDUCTASE"/>
    <property type="match status" value="1"/>
</dbReference>
<gene>
    <name evidence="7" type="ORF">WQ57_11655</name>
</gene>
<dbReference type="AlphaFoldDB" id="A0A0M2SZ00"/>
<evidence type="ECO:0000313" key="7">
    <source>
        <dbReference type="EMBL" id="KKK37825.1"/>
    </source>
</evidence>
<dbReference type="Pfam" id="PF02558">
    <property type="entry name" value="ApbA"/>
    <property type="match status" value="1"/>
</dbReference>
<dbReference type="InterPro" id="IPR013328">
    <property type="entry name" value="6PGD_dom2"/>
</dbReference>
<dbReference type="FunFam" id="1.10.1040.10:FF:000017">
    <property type="entry name" value="2-dehydropantoate 2-reductase"/>
    <property type="match status" value="1"/>
</dbReference>
<dbReference type="GO" id="GO:0005737">
    <property type="term" value="C:cytoplasm"/>
    <property type="evidence" value="ECO:0007669"/>
    <property type="project" value="TreeGrafter"/>
</dbReference>
<dbReference type="InterPro" id="IPR008927">
    <property type="entry name" value="6-PGluconate_DH-like_C_sf"/>
</dbReference>